<dbReference type="GO" id="GO:0019957">
    <property type="term" value="F:C-C chemokine binding"/>
    <property type="evidence" value="ECO:0000318"/>
    <property type="project" value="GO_Central"/>
</dbReference>
<evidence type="ECO:0000256" key="6">
    <source>
        <dbReference type="ARBA" id="ARBA00023136"/>
    </source>
</evidence>
<dbReference type="Bgee" id="ENSLOCG00000017517">
    <property type="expression patterns" value="Expressed in liver and 4 other cell types or tissues"/>
</dbReference>
<dbReference type="PROSITE" id="PS50262">
    <property type="entry name" value="G_PROTEIN_RECEP_F1_2"/>
    <property type="match status" value="1"/>
</dbReference>
<keyword evidence="13" id="KW-1185">Reference proteome</keyword>
<feature type="transmembrane region" description="Helical" evidence="10">
    <location>
        <begin position="43"/>
        <end position="70"/>
    </location>
</feature>
<protein>
    <submittedName>
        <fullName evidence="12">Chemokine (C-C motif) receptor 10</fullName>
    </submittedName>
</protein>
<keyword evidence="2" id="KW-1003">Cell membrane</keyword>
<evidence type="ECO:0000256" key="10">
    <source>
        <dbReference type="SAM" id="Phobius"/>
    </source>
</evidence>
<dbReference type="PRINTS" id="PR00237">
    <property type="entry name" value="GPCRRHODOPSN"/>
</dbReference>
<dbReference type="PANTHER" id="PTHR10489:SF735">
    <property type="entry name" value="C-C CHEMOKINE RECEPTOR TYPE 10"/>
    <property type="match status" value="1"/>
</dbReference>
<dbReference type="GO" id="GO:0016493">
    <property type="term" value="F:C-C chemokine receptor activity"/>
    <property type="evidence" value="ECO:0000318"/>
    <property type="project" value="GO_Central"/>
</dbReference>
<dbReference type="GO" id="GO:0019722">
    <property type="term" value="P:calcium-mediated signaling"/>
    <property type="evidence" value="ECO:0000318"/>
    <property type="project" value="GO_Central"/>
</dbReference>
<name>W5NLW3_LEPOC</name>
<dbReference type="SUPFAM" id="SSF81321">
    <property type="entry name" value="Family A G protein-coupled receptor-like"/>
    <property type="match status" value="1"/>
</dbReference>
<dbReference type="InterPro" id="IPR000276">
    <property type="entry name" value="GPCR_Rhodpsn"/>
</dbReference>
<dbReference type="STRING" id="7918.ENSLOCP00000021622"/>
<dbReference type="GO" id="GO:0006955">
    <property type="term" value="P:immune response"/>
    <property type="evidence" value="ECO:0000318"/>
    <property type="project" value="GO_Central"/>
</dbReference>
<evidence type="ECO:0000256" key="8">
    <source>
        <dbReference type="ARBA" id="ARBA00023224"/>
    </source>
</evidence>
<dbReference type="InParanoid" id="W5NLW3"/>
<dbReference type="AlphaFoldDB" id="W5NLW3"/>
<feature type="transmembrane region" description="Helical" evidence="10">
    <location>
        <begin position="123"/>
        <end position="144"/>
    </location>
</feature>
<dbReference type="FunCoup" id="W5NLW3">
    <property type="interactions" value="14"/>
</dbReference>
<dbReference type="Proteomes" id="UP000018468">
    <property type="component" value="Linkage group LG15"/>
</dbReference>
<dbReference type="GO" id="GO:0060326">
    <property type="term" value="P:cell chemotaxis"/>
    <property type="evidence" value="ECO:0000318"/>
    <property type="project" value="GO_Central"/>
</dbReference>
<keyword evidence="3 9" id="KW-0812">Transmembrane</keyword>
<dbReference type="PROSITE" id="PS00237">
    <property type="entry name" value="G_PROTEIN_RECEP_F1_1"/>
    <property type="match status" value="1"/>
</dbReference>
<evidence type="ECO:0000313" key="13">
    <source>
        <dbReference type="Proteomes" id="UP000018468"/>
    </source>
</evidence>
<sequence>IPSRMTTVDDYSTSTQDYDYNTSNYSEIPELCDIGSTHSFIKIFQSCIFALIFFIGILGNSLVLTTYILYRRLKLRSMTDVFLLNLAMADLFLLLTIPFKATYMVLGSWVFGMPLCKITCSLYAINFYSGFLFLACISIDRYVVIVMATMAHKLRNKTVVYSKRCTVLVWVASILLSLPEIIFTTVEARDGDLLCETLLTEESPSIKAWTRLAQITVGFCVPFFVMLFCYSVIIRTLLKGRRLEKHKALRVILALVLVFVVFQLPYSVVLFLKTAGLLGTSCSDWHNTLVAEYVTGSLAFIRCCLNPLLYAFVGVRFRNDVLLLLRDLRCISRARYSCYVTARAGSSKRLSFASGSAANTDTSSMF</sequence>
<keyword evidence="5 9" id="KW-0297">G-protein coupled receptor</keyword>
<dbReference type="HOGENOM" id="CLU_009579_8_3_1"/>
<dbReference type="Ensembl" id="ENSLOCT00000021659.1">
    <property type="protein sequence ID" value="ENSLOCP00000021622.1"/>
    <property type="gene ID" value="ENSLOCG00000017517.1"/>
</dbReference>
<comment type="subcellular location">
    <subcellularLocation>
        <location evidence="1">Cell membrane</location>
        <topology evidence="1">Multi-pass membrane protein</topology>
    </subcellularLocation>
</comment>
<evidence type="ECO:0000256" key="2">
    <source>
        <dbReference type="ARBA" id="ARBA00022475"/>
    </source>
</evidence>
<dbReference type="GO" id="GO:0007204">
    <property type="term" value="P:positive regulation of cytosolic calcium ion concentration"/>
    <property type="evidence" value="ECO:0000318"/>
    <property type="project" value="GO_Central"/>
</dbReference>
<dbReference type="EMBL" id="AHAT01023075">
    <property type="status" value="NOT_ANNOTATED_CDS"/>
    <property type="molecule type" value="Genomic_DNA"/>
</dbReference>
<evidence type="ECO:0000259" key="11">
    <source>
        <dbReference type="PROSITE" id="PS50262"/>
    </source>
</evidence>
<feature type="transmembrane region" description="Helical" evidence="10">
    <location>
        <begin position="212"/>
        <end position="238"/>
    </location>
</feature>
<reference evidence="12" key="2">
    <citation type="submission" date="2025-08" db="UniProtKB">
        <authorList>
            <consortium name="Ensembl"/>
        </authorList>
    </citation>
    <scope>IDENTIFICATION</scope>
</reference>
<evidence type="ECO:0000256" key="1">
    <source>
        <dbReference type="ARBA" id="ARBA00004651"/>
    </source>
</evidence>
<dbReference type="PANTHER" id="PTHR10489">
    <property type="entry name" value="CELL ADHESION MOLECULE"/>
    <property type="match status" value="1"/>
</dbReference>
<feature type="transmembrane region" description="Helical" evidence="10">
    <location>
        <begin position="250"/>
        <end position="273"/>
    </location>
</feature>
<feature type="transmembrane region" description="Helical" evidence="10">
    <location>
        <begin position="293"/>
        <end position="313"/>
    </location>
</feature>
<keyword evidence="8 9" id="KW-0807">Transducer</keyword>
<reference evidence="13" key="1">
    <citation type="submission" date="2011-12" db="EMBL/GenBank/DDBJ databases">
        <title>The Draft Genome of Lepisosteus oculatus.</title>
        <authorList>
            <consortium name="The Broad Institute Genome Assembly &amp; Analysis Group"/>
            <consortium name="Computational R&amp;D Group"/>
            <consortium name="and Sequencing Platform"/>
            <person name="Di Palma F."/>
            <person name="Alfoldi J."/>
            <person name="Johnson J."/>
            <person name="Berlin A."/>
            <person name="Gnerre S."/>
            <person name="Jaffe D."/>
            <person name="MacCallum I."/>
            <person name="Young S."/>
            <person name="Walker B.J."/>
            <person name="Lander E.S."/>
            <person name="Lindblad-Toh K."/>
        </authorList>
    </citation>
    <scope>NUCLEOTIDE SEQUENCE [LARGE SCALE GENOMIC DNA]</scope>
</reference>
<evidence type="ECO:0000256" key="4">
    <source>
        <dbReference type="ARBA" id="ARBA00022989"/>
    </source>
</evidence>
<reference evidence="12" key="3">
    <citation type="submission" date="2025-09" db="UniProtKB">
        <authorList>
            <consortium name="Ensembl"/>
        </authorList>
    </citation>
    <scope>IDENTIFICATION</scope>
</reference>
<organism evidence="12 13">
    <name type="scientific">Lepisosteus oculatus</name>
    <name type="common">Spotted gar</name>
    <dbReference type="NCBI Taxonomy" id="7918"/>
    <lineage>
        <taxon>Eukaryota</taxon>
        <taxon>Metazoa</taxon>
        <taxon>Chordata</taxon>
        <taxon>Craniata</taxon>
        <taxon>Vertebrata</taxon>
        <taxon>Euteleostomi</taxon>
        <taxon>Actinopterygii</taxon>
        <taxon>Neopterygii</taxon>
        <taxon>Holostei</taxon>
        <taxon>Semionotiformes</taxon>
        <taxon>Lepisosteidae</taxon>
        <taxon>Lepisosteus</taxon>
    </lineage>
</organism>
<dbReference type="InterPro" id="IPR000355">
    <property type="entry name" value="Chemokine_rcpt"/>
</dbReference>
<evidence type="ECO:0000256" key="5">
    <source>
        <dbReference type="ARBA" id="ARBA00023040"/>
    </source>
</evidence>
<feature type="transmembrane region" description="Helical" evidence="10">
    <location>
        <begin position="165"/>
        <end position="183"/>
    </location>
</feature>
<evidence type="ECO:0000256" key="9">
    <source>
        <dbReference type="RuleBase" id="RU000688"/>
    </source>
</evidence>
<comment type="similarity">
    <text evidence="9">Belongs to the G-protein coupled receptor 1 family.</text>
</comment>
<dbReference type="InterPro" id="IPR017452">
    <property type="entry name" value="GPCR_Rhodpsn_7TM"/>
</dbReference>
<keyword evidence="7 9" id="KW-0675">Receptor</keyword>
<keyword evidence="6 10" id="KW-0472">Membrane</keyword>
<dbReference type="Pfam" id="PF00001">
    <property type="entry name" value="7tm_1"/>
    <property type="match status" value="1"/>
</dbReference>
<evidence type="ECO:0000313" key="12">
    <source>
        <dbReference type="Ensembl" id="ENSLOCP00000021622.1"/>
    </source>
</evidence>
<dbReference type="OMA" id="PWEYNAS"/>
<evidence type="ECO:0000256" key="3">
    <source>
        <dbReference type="ARBA" id="ARBA00022692"/>
    </source>
</evidence>
<dbReference type="PRINTS" id="PR00657">
    <property type="entry name" value="CCCHEMOKINER"/>
</dbReference>
<dbReference type="InterPro" id="IPR050119">
    <property type="entry name" value="CCR1-9-like"/>
</dbReference>
<dbReference type="FunFam" id="1.20.1070.10:FF:000625">
    <property type="entry name" value="Chemokine (C-C motif) receptor 10"/>
    <property type="match status" value="1"/>
</dbReference>
<keyword evidence="4 10" id="KW-1133">Transmembrane helix</keyword>
<dbReference type="Gene3D" id="1.20.1070.10">
    <property type="entry name" value="Rhodopsin 7-helix transmembrane proteins"/>
    <property type="match status" value="1"/>
</dbReference>
<dbReference type="GeneTree" id="ENSGT01030000234667"/>
<feature type="domain" description="G-protein coupled receptors family 1 profile" evidence="11">
    <location>
        <begin position="59"/>
        <end position="310"/>
    </location>
</feature>
<dbReference type="eggNOG" id="KOG3656">
    <property type="taxonomic scope" value="Eukaryota"/>
</dbReference>
<dbReference type="CDD" id="cd15177">
    <property type="entry name" value="7tmA_CCR10"/>
    <property type="match status" value="1"/>
</dbReference>
<accession>W5NLW3</accession>
<proteinExistence type="inferred from homology"/>
<dbReference type="GO" id="GO:0009897">
    <property type="term" value="C:external side of plasma membrane"/>
    <property type="evidence" value="ECO:0000318"/>
    <property type="project" value="GO_Central"/>
</dbReference>
<feature type="transmembrane region" description="Helical" evidence="10">
    <location>
        <begin position="82"/>
        <end position="103"/>
    </location>
</feature>
<evidence type="ECO:0000256" key="7">
    <source>
        <dbReference type="ARBA" id="ARBA00023170"/>
    </source>
</evidence>